<evidence type="ECO:0000256" key="11">
    <source>
        <dbReference type="ARBA" id="ARBA00047899"/>
    </source>
</evidence>
<keyword evidence="7 13" id="KW-0067">ATP-binding</keyword>
<evidence type="ECO:0000256" key="1">
    <source>
        <dbReference type="ARBA" id="ARBA00004452"/>
    </source>
</evidence>
<evidence type="ECO:0000256" key="4">
    <source>
        <dbReference type="ARBA" id="ARBA00022679"/>
    </source>
</evidence>
<evidence type="ECO:0000256" key="8">
    <source>
        <dbReference type="ARBA" id="ARBA00022921"/>
    </source>
</evidence>
<evidence type="ECO:0000313" key="14">
    <source>
        <dbReference type="EMBL" id="ALA62455.1"/>
    </source>
</evidence>
<name>A0A0M3ZEL8_9POXV</name>
<dbReference type="EC" id="2.7.11.1" evidence="13"/>
<dbReference type="GeneID" id="26122771"/>
<dbReference type="KEGG" id="vg:26122771"/>
<evidence type="ECO:0000256" key="5">
    <source>
        <dbReference type="ARBA" id="ARBA00022741"/>
    </source>
</evidence>
<dbReference type="InterPro" id="IPR008790">
    <property type="entry name" value="Poxvirus_ser/thr_kinase"/>
</dbReference>
<comment type="catalytic activity">
    <reaction evidence="11 13">
        <text>L-threonyl-[protein] + ATP = O-phospho-L-threonyl-[protein] + ADP + H(+)</text>
        <dbReference type="Rhea" id="RHEA:46608"/>
        <dbReference type="Rhea" id="RHEA-COMP:11060"/>
        <dbReference type="Rhea" id="RHEA-COMP:11605"/>
        <dbReference type="ChEBI" id="CHEBI:15378"/>
        <dbReference type="ChEBI" id="CHEBI:30013"/>
        <dbReference type="ChEBI" id="CHEBI:30616"/>
        <dbReference type="ChEBI" id="CHEBI:61977"/>
        <dbReference type="ChEBI" id="CHEBI:456216"/>
        <dbReference type="EC" id="2.7.11.1"/>
    </reaction>
</comment>
<protein>
    <recommendedName>
        <fullName evidence="13">Serine/threonine-protein kinase</fullName>
        <ecNumber evidence="13">2.7.11.1</ecNumber>
    </recommendedName>
</protein>
<evidence type="ECO:0000256" key="10">
    <source>
        <dbReference type="ARBA" id="ARBA00034663"/>
    </source>
</evidence>
<sequence length="443" mass="52758">MDLTELNTNDLLDRSINSKKTTILGDTIQFQYIYEHINKDQTWLPNIKIIKYFKHKISKDTLNRIIKNDYVNPSYFQLRDDKFCPINLDFYHISTGGYGMVFKINKYVVKFVFENNKKYDPMEITSEFTVPRFLYNNLKGDERKFIVCAIAMGINFKINFLRTIYFNTISMMSALFNIMEGEPIDDKYSYRKVLRYFSKYKKSKEFAKLMSEFYPFVVNTNINMVNNFNYLINFFESGRRSNGNFDRGNIIIFPLAKFSAEKITSENCRYYGFYDIVEYIKFMFLQIALLYIKIYELPCSNFVHLDLKPDNVLIFDSNEHINIYLGNIHYIFKEPIRCTLNDFDFSQISEILPNKKTIAAISIEQNWYYDFHFFSHILFKIYPEISNDKEFSLMLREFISCDKSICESFRLQVKKLPSISLLINAISKDIFSKWIYGKSTDNK</sequence>
<accession>A0A0M3ZEL8</accession>
<evidence type="ECO:0000256" key="9">
    <source>
        <dbReference type="ARBA" id="ARBA00023184"/>
    </source>
</evidence>
<keyword evidence="3" id="KW-0597">Phosphoprotein</keyword>
<dbReference type="GO" id="GO:0106310">
    <property type="term" value="F:protein serine kinase activity"/>
    <property type="evidence" value="ECO:0007669"/>
    <property type="project" value="RHEA"/>
</dbReference>
<dbReference type="InterPro" id="IPR008271">
    <property type="entry name" value="Ser/Thr_kinase_AS"/>
</dbReference>
<keyword evidence="9 13" id="KW-1038">Host endoplasmic reticulum</keyword>
<keyword evidence="8" id="KW-0426">Late protein</keyword>
<dbReference type="Pfam" id="PF05445">
    <property type="entry name" value="Pox_ser-thr_kin"/>
    <property type="match status" value="1"/>
</dbReference>
<evidence type="ECO:0000313" key="15">
    <source>
        <dbReference type="Proteomes" id="UP000142477"/>
    </source>
</evidence>
<evidence type="ECO:0000256" key="2">
    <source>
        <dbReference type="ARBA" id="ARBA00022527"/>
    </source>
</evidence>
<dbReference type="RefSeq" id="YP_009177102.1">
    <property type="nucleotide sequence ID" value="NC_028238.1"/>
</dbReference>
<dbReference type="OrthoDB" id="2750at10239"/>
<evidence type="ECO:0000256" key="3">
    <source>
        <dbReference type="ARBA" id="ARBA00022553"/>
    </source>
</evidence>
<proteinExistence type="inferred from homology"/>
<keyword evidence="2 13" id="KW-0723">Serine/threonine-protein kinase</keyword>
<keyword evidence="6 13" id="KW-0418">Kinase</keyword>
<evidence type="ECO:0000256" key="6">
    <source>
        <dbReference type="ARBA" id="ARBA00022777"/>
    </source>
</evidence>
<comment type="function">
    <text evidence="10">Essential serine-protein kinase involved in the early stage of virion morphogenesis.</text>
</comment>
<keyword evidence="15" id="KW-1185">Reference proteome</keyword>
<dbReference type="EMBL" id="KP728110">
    <property type="protein sequence ID" value="ALA62455.1"/>
    <property type="molecule type" value="Genomic_DNA"/>
</dbReference>
<dbReference type="SUPFAM" id="SSF56112">
    <property type="entry name" value="Protein kinase-like (PK-like)"/>
    <property type="match status" value="1"/>
</dbReference>
<evidence type="ECO:0000256" key="7">
    <source>
        <dbReference type="ARBA" id="ARBA00022840"/>
    </source>
</evidence>
<comment type="subcellular location">
    <subcellularLocation>
        <location evidence="1 13">Host endoplasmic reticulum-Golgi intermediate compartment</location>
    </subcellularLocation>
</comment>
<evidence type="ECO:0000256" key="13">
    <source>
        <dbReference type="PIRNR" id="PIRNR015695"/>
    </source>
</evidence>
<comment type="catalytic activity">
    <reaction evidence="12 13">
        <text>L-seryl-[protein] + ATP = O-phospho-L-seryl-[protein] + ADP + H(+)</text>
        <dbReference type="Rhea" id="RHEA:17989"/>
        <dbReference type="Rhea" id="RHEA-COMP:9863"/>
        <dbReference type="Rhea" id="RHEA-COMP:11604"/>
        <dbReference type="ChEBI" id="CHEBI:15378"/>
        <dbReference type="ChEBI" id="CHEBI:29999"/>
        <dbReference type="ChEBI" id="CHEBI:30616"/>
        <dbReference type="ChEBI" id="CHEBI:83421"/>
        <dbReference type="ChEBI" id="CHEBI:456216"/>
        <dbReference type="EC" id="2.7.11.1"/>
    </reaction>
</comment>
<dbReference type="PROSITE" id="PS00108">
    <property type="entry name" value="PROTEIN_KINASE_ST"/>
    <property type="match status" value="1"/>
</dbReference>
<comment type="similarity">
    <text evidence="13">Belongs to the protein kinase superfamily. Ser/Thr protein kinase family.</text>
</comment>
<organism evidence="14 15">
    <name type="scientific">Turkeypox virus</name>
    <dbReference type="NCBI Taxonomy" id="336486"/>
    <lineage>
        <taxon>Viruses</taxon>
        <taxon>Varidnaviria</taxon>
        <taxon>Bamfordvirae</taxon>
        <taxon>Nucleocytoviricota</taxon>
        <taxon>Pokkesviricetes</taxon>
        <taxon>Chitovirales</taxon>
        <taxon>Poxviridae</taxon>
        <taxon>Chordopoxvirinae</taxon>
        <taxon>Avipoxvirus</taxon>
        <taxon>Avipoxvirus turkeypox</taxon>
    </lineage>
</organism>
<dbReference type="GO" id="GO:0044165">
    <property type="term" value="C:host cell endoplasmic reticulum"/>
    <property type="evidence" value="ECO:0007669"/>
    <property type="project" value="UniProtKB-UniRule"/>
</dbReference>
<dbReference type="InterPro" id="IPR011009">
    <property type="entry name" value="Kinase-like_dom_sf"/>
</dbReference>
<dbReference type="GO" id="GO:0005524">
    <property type="term" value="F:ATP binding"/>
    <property type="evidence" value="ECO:0007669"/>
    <property type="project" value="UniProtKB-UniRule"/>
</dbReference>
<dbReference type="PIRSF" id="PIRSF015695">
    <property type="entry name" value="STPK_F10L"/>
    <property type="match status" value="1"/>
</dbReference>
<evidence type="ECO:0000256" key="12">
    <source>
        <dbReference type="ARBA" id="ARBA00048679"/>
    </source>
</evidence>
<reference evidence="14 15" key="1">
    <citation type="journal article" date="2015" name="Infect. Genet. Evol.">
        <title>Unique genomic organization of a novel Avipoxvirus detected in turkey (Meleagris gallopavo).</title>
        <authorList>
            <person name="Banyai K."/>
            <person name="Palya V."/>
            <person name="Denes B."/>
            <person name="Glavits R."/>
            <person name="Ivanics E."/>
            <person name="Horvath B."/>
            <person name="Farkas S.L."/>
            <person name="Marton S."/>
            <person name="Balint A."/>
            <person name="Gyuranecz M."/>
            <person name="Erdelyi K."/>
            <person name="Dan A."/>
        </authorList>
    </citation>
    <scope>NUCLEOTIDE SEQUENCE [LARGE SCALE GENOMIC DNA]</scope>
    <source>
        <strain evidence="14 15">TKPV-HU1124/2011</strain>
    </source>
</reference>
<dbReference type="Proteomes" id="UP000142477">
    <property type="component" value="Segment"/>
</dbReference>
<keyword evidence="4 13" id="KW-0808">Transferase</keyword>
<dbReference type="GO" id="GO:0044172">
    <property type="term" value="C:host cell endoplasmic reticulum-Golgi intermediate compartment"/>
    <property type="evidence" value="ECO:0007669"/>
    <property type="project" value="UniProtKB-SubCell"/>
</dbReference>
<dbReference type="GO" id="GO:0004674">
    <property type="term" value="F:protein serine/threonine kinase activity"/>
    <property type="evidence" value="ECO:0007669"/>
    <property type="project" value="UniProtKB-UniRule"/>
</dbReference>
<keyword evidence="5 13" id="KW-0547">Nucleotide-binding</keyword>